<sequence length="371" mass="39702">MPYWDCRLARCLLLWIVLLSLVDKSYGRDEESIRALASTRTRRPTPVRATRAPRPTRAPRTKPPTFNDPLPTKIPTLAPTHAKLTARPTAYVPPPKPGEESVPGEVEALLPEAINSKPFIYAGIGVGLFLIVLASVFLVVRSLRRSAASAILNAGSGGPSSGFGTPPPYGNSFSSPVLTPSLYACSPSPYQDPKSHFSSSTLSSNAASRVADASAGLRASRQGPQAPENQQQQPKQASSSQIRPAPFTRPAPSPPPPSSINQHVSSLPPLPPSPTQPPAKPRPVARPSNLPPPPIHSPPPVARAPSSQPPPHRPPRRGHDPPPDRRGRQPEAPPRGRELEQRQAPPPRGRRAFVEGVRIREGEGDDGDSGF</sequence>
<dbReference type="PRINTS" id="PR01217">
    <property type="entry name" value="PRICHEXTENSN"/>
</dbReference>
<evidence type="ECO:0000256" key="3">
    <source>
        <dbReference type="SAM" id="SignalP"/>
    </source>
</evidence>
<reference evidence="4 5" key="1">
    <citation type="journal article" date="2014" name="Mol. Plant">
        <title>Chromosome Scale Genome Assembly and Transcriptome Profiling of Nannochloropsis gaditana in Nitrogen Depletion.</title>
        <authorList>
            <person name="Corteggiani Carpinelli E."/>
            <person name="Telatin A."/>
            <person name="Vitulo N."/>
            <person name="Forcato C."/>
            <person name="D'Angelo M."/>
            <person name="Schiavon R."/>
            <person name="Vezzi A."/>
            <person name="Giacometti G.M."/>
            <person name="Morosinotto T."/>
            <person name="Valle G."/>
        </authorList>
    </citation>
    <scope>NUCLEOTIDE SEQUENCE [LARGE SCALE GENOMIC DNA]</scope>
    <source>
        <strain evidence="4 5">B-31</strain>
    </source>
</reference>
<keyword evidence="2" id="KW-0472">Membrane</keyword>
<proteinExistence type="predicted"/>
<organism evidence="4 5">
    <name type="scientific">Nannochloropsis gaditana</name>
    <dbReference type="NCBI Taxonomy" id="72520"/>
    <lineage>
        <taxon>Eukaryota</taxon>
        <taxon>Sar</taxon>
        <taxon>Stramenopiles</taxon>
        <taxon>Ochrophyta</taxon>
        <taxon>Eustigmatophyceae</taxon>
        <taxon>Eustigmatales</taxon>
        <taxon>Monodopsidaceae</taxon>
        <taxon>Nannochloropsis</taxon>
    </lineage>
</organism>
<comment type="caution">
    <text evidence="4">The sequence shown here is derived from an EMBL/GenBank/DDBJ whole genome shotgun (WGS) entry which is preliminary data.</text>
</comment>
<keyword evidence="2" id="KW-1133">Transmembrane helix</keyword>
<keyword evidence="3" id="KW-0732">Signal</keyword>
<protein>
    <submittedName>
        <fullName evidence="4">Uncharacterized protein</fullName>
    </submittedName>
</protein>
<feature type="compositionally biased region" description="Low complexity" evidence="1">
    <location>
        <begin position="46"/>
        <end position="55"/>
    </location>
</feature>
<gene>
    <name evidence="4" type="ORF">Naga_100012g32</name>
</gene>
<feature type="chain" id="PRO_5004900991" evidence="3">
    <location>
        <begin position="28"/>
        <end position="371"/>
    </location>
</feature>
<dbReference type="Proteomes" id="UP000019335">
    <property type="component" value="Unassembled WGS sequence"/>
</dbReference>
<evidence type="ECO:0000313" key="4">
    <source>
        <dbReference type="EMBL" id="EWM21606.1"/>
    </source>
</evidence>
<evidence type="ECO:0000256" key="1">
    <source>
        <dbReference type="SAM" id="MobiDB-lite"/>
    </source>
</evidence>
<feature type="region of interest" description="Disordered" evidence="1">
    <location>
        <begin position="208"/>
        <end position="371"/>
    </location>
</feature>
<evidence type="ECO:0000256" key="2">
    <source>
        <dbReference type="SAM" id="Phobius"/>
    </source>
</evidence>
<feature type="signal peptide" evidence="3">
    <location>
        <begin position="1"/>
        <end position="27"/>
    </location>
</feature>
<name>W7TMG0_9STRA</name>
<keyword evidence="2" id="KW-0812">Transmembrane</keyword>
<keyword evidence="5" id="KW-1185">Reference proteome</keyword>
<feature type="compositionally biased region" description="Pro residues" evidence="1">
    <location>
        <begin position="289"/>
        <end position="312"/>
    </location>
</feature>
<dbReference type="EMBL" id="AZIL01002442">
    <property type="protein sequence ID" value="EWM21606.1"/>
    <property type="molecule type" value="Genomic_DNA"/>
</dbReference>
<dbReference type="AlphaFoldDB" id="W7TMG0"/>
<feature type="region of interest" description="Disordered" evidence="1">
    <location>
        <begin position="37"/>
        <end position="72"/>
    </location>
</feature>
<feature type="compositionally biased region" description="Basic and acidic residues" evidence="1">
    <location>
        <begin position="317"/>
        <end position="341"/>
    </location>
</feature>
<feature type="compositionally biased region" description="Low complexity" evidence="1">
    <location>
        <begin position="222"/>
        <end position="246"/>
    </location>
</feature>
<accession>W7TMG0</accession>
<feature type="transmembrane region" description="Helical" evidence="2">
    <location>
        <begin position="119"/>
        <end position="140"/>
    </location>
</feature>
<evidence type="ECO:0000313" key="5">
    <source>
        <dbReference type="Proteomes" id="UP000019335"/>
    </source>
</evidence>
<feature type="compositionally biased region" description="Pro residues" evidence="1">
    <location>
        <begin position="247"/>
        <end position="258"/>
    </location>
</feature>
<feature type="compositionally biased region" description="Pro residues" evidence="1">
    <location>
        <begin position="268"/>
        <end position="281"/>
    </location>
</feature>